<dbReference type="Pfam" id="PF02743">
    <property type="entry name" value="dCache_1"/>
    <property type="match status" value="1"/>
</dbReference>
<dbReference type="InterPro" id="IPR003661">
    <property type="entry name" value="HisK_dim/P_dom"/>
</dbReference>
<dbReference type="SMART" id="SM00387">
    <property type="entry name" value="HATPase_c"/>
    <property type="match status" value="1"/>
</dbReference>
<dbReference type="SMART" id="SM00388">
    <property type="entry name" value="HisKA"/>
    <property type="match status" value="1"/>
</dbReference>
<evidence type="ECO:0000313" key="17">
    <source>
        <dbReference type="Proteomes" id="UP000193963"/>
    </source>
</evidence>
<dbReference type="Pfam" id="PF02518">
    <property type="entry name" value="HATPase_c"/>
    <property type="match status" value="1"/>
</dbReference>
<organism evidence="16 17">
    <name type="scientific">Pseudooceanicola marinus</name>
    <dbReference type="NCBI Taxonomy" id="396013"/>
    <lineage>
        <taxon>Bacteria</taxon>
        <taxon>Pseudomonadati</taxon>
        <taxon>Pseudomonadota</taxon>
        <taxon>Alphaproteobacteria</taxon>
        <taxon>Rhodobacterales</taxon>
        <taxon>Paracoccaceae</taxon>
        <taxon>Pseudooceanicola</taxon>
    </lineage>
</organism>
<dbReference type="GO" id="GO:0005886">
    <property type="term" value="C:plasma membrane"/>
    <property type="evidence" value="ECO:0007669"/>
    <property type="project" value="UniProtKB-SubCell"/>
</dbReference>
<keyword evidence="7 14" id="KW-0812">Transmembrane</keyword>
<keyword evidence="8" id="KW-0547">Nucleotide-binding</keyword>
<dbReference type="Gene3D" id="3.30.565.10">
    <property type="entry name" value="Histidine kinase-like ATPase, C-terminal domain"/>
    <property type="match status" value="1"/>
</dbReference>
<sequence>MMLVRPLLLAGLVGALVWAVAQNLALGTARKQLDQTLLLTERAVEAEVERLRSLPAVAAEDVRVRNALSGSGPLQEANRYLERIAVHAQAEQLYLLDARGETIAASNWNQPSGFIGENYAFRPYFKDAMAQGQGRFYGIGVTTGQPGYFLATRVDAAGARGVLAVKMNLGALQAIWRTADADVALADENGVVILSARPDWEYRALTPLSPDVLAELEVTRAYEGTELATAPPLLAAAPDERNVTGEGWIGRISTMPSTGWQVIAARSTAGLRMVALGAAALAALATLAMVAMVKAWDQRRQIIALRLSQSEKLETMVRARTADLAREVEARTQVEIDLRATQEALVHTEKMAALGRMSAAIVHEISQPLAAMEATLSAAELGVDKTDAATTRRLGKARGLIRRMQRTTKHLRSFARKDVAERSLIDLRGPVASALELVSPRARDIGVTPLFQPPEEKVEVMAGAVRMEQVVANLLLNALDAVAERPDAQITVTLTTGNGQARLCVADTGNGIAETDLPDVTEPFFSTKMTGESLGLGLAICKAILSDFDGTLDITSDLGQGTRVTVTVPLALAKEAQAA</sequence>
<dbReference type="PROSITE" id="PS50109">
    <property type="entry name" value="HIS_KIN"/>
    <property type="match status" value="1"/>
</dbReference>
<evidence type="ECO:0000256" key="12">
    <source>
        <dbReference type="ARBA" id="ARBA00023012"/>
    </source>
</evidence>
<evidence type="ECO:0000256" key="13">
    <source>
        <dbReference type="ARBA" id="ARBA00023136"/>
    </source>
</evidence>
<keyword evidence="11 14" id="KW-1133">Transmembrane helix</keyword>
<dbReference type="InterPro" id="IPR029151">
    <property type="entry name" value="Sensor-like_sf"/>
</dbReference>
<dbReference type="InterPro" id="IPR017055">
    <property type="entry name" value="Sig_transdc_His_kinase_DctB"/>
</dbReference>
<reference evidence="16 17" key="1">
    <citation type="submission" date="2017-03" db="EMBL/GenBank/DDBJ databases">
        <authorList>
            <person name="Afonso C.L."/>
            <person name="Miller P.J."/>
            <person name="Scott M.A."/>
            <person name="Spackman E."/>
            <person name="Goraichik I."/>
            <person name="Dimitrov K.M."/>
            <person name="Suarez D.L."/>
            <person name="Swayne D.E."/>
        </authorList>
    </citation>
    <scope>NUCLEOTIDE SEQUENCE [LARGE SCALE GENOMIC DNA]</scope>
    <source>
        <strain evidence="16 17">CECT 7751</strain>
    </source>
</reference>
<evidence type="ECO:0000256" key="8">
    <source>
        <dbReference type="ARBA" id="ARBA00022741"/>
    </source>
</evidence>
<dbReference type="CDD" id="cd00082">
    <property type="entry name" value="HisKA"/>
    <property type="match status" value="1"/>
</dbReference>
<evidence type="ECO:0000313" key="16">
    <source>
        <dbReference type="EMBL" id="SLN40117.1"/>
    </source>
</evidence>
<evidence type="ECO:0000256" key="6">
    <source>
        <dbReference type="ARBA" id="ARBA00022679"/>
    </source>
</evidence>
<evidence type="ECO:0000256" key="5">
    <source>
        <dbReference type="ARBA" id="ARBA00022553"/>
    </source>
</evidence>
<dbReference type="SUPFAM" id="SSF55874">
    <property type="entry name" value="ATPase domain of HSP90 chaperone/DNA topoisomerase II/histidine kinase"/>
    <property type="match status" value="1"/>
</dbReference>
<dbReference type="AlphaFoldDB" id="A0A1X6Z4I2"/>
<dbReference type="InterPro" id="IPR036890">
    <property type="entry name" value="HATPase_C_sf"/>
</dbReference>
<comment type="catalytic activity">
    <reaction evidence="1">
        <text>ATP + protein L-histidine = ADP + protein N-phospho-L-histidine.</text>
        <dbReference type="EC" id="2.7.13.3"/>
    </reaction>
</comment>
<evidence type="ECO:0000256" key="1">
    <source>
        <dbReference type="ARBA" id="ARBA00000085"/>
    </source>
</evidence>
<feature type="domain" description="Histidine kinase" evidence="15">
    <location>
        <begin position="360"/>
        <end position="572"/>
    </location>
</feature>
<evidence type="ECO:0000256" key="9">
    <source>
        <dbReference type="ARBA" id="ARBA00022777"/>
    </source>
</evidence>
<dbReference type="CDD" id="cd00075">
    <property type="entry name" value="HATPase"/>
    <property type="match status" value="1"/>
</dbReference>
<proteinExistence type="predicted"/>
<dbReference type="EC" id="2.7.13.3" evidence="3"/>
<dbReference type="InterPro" id="IPR036097">
    <property type="entry name" value="HisK_dim/P_sf"/>
</dbReference>
<dbReference type="InterPro" id="IPR033479">
    <property type="entry name" value="dCache_1"/>
</dbReference>
<feature type="transmembrane region" description="Helical" evidence="14">
    <location>
        <begin position="273"/>
        <end position="296"/>
    </location>
</feature>
<keyword evidence="4" id="KW-1003">Cell membrane</keyword>
<evidence type="ECO:0000256" key="2">
    <source>
        <dbReference type="ARBA" id="ARBA00004651"/>
    </source>
</evidence>
<dbReference type="Proteomes" id="UP000193963">
    <property type="component" value="Unassembled WGS sequence"/>
</dbReference>
<dbReference type="GO" id="GO:0005524">
    <property type="term" value="F:ATP binding"/>
    <property type="evidence" value="ECO:0007669"/>
    <property type="project" value="UniProtKB-KW"/>
</dbReference>
<keyword evidence="13 14" id="KW-0472">Membrane</keyword>
<dbReference type="InterPro" id="IPR003594">
    <property type="entry name" value="HATPase_dom"/>
</dbReference>
<dbReference type="GO" id="GO:0000155">
    <property type="term" value="F:phosphorelay sensor kinase activity"/>
    <property type="evidence" value="ECO:0007669"/>
    <property type="project" value="InterPro"/>
</dbReference>
<dbReference type="PANTHER" id="PTHR43065:SF46">
    <property type="entry name" value="C4-DICARBOXYLATE TRANSPORT SENSOR PROTEIN DCTB"/>
    <property type="match status" value="1"/>
</dbReference>
<evidence type="ECO:0000256" key="14">
    <source>
        <dbReference type="SAM" id="Phobius"/>
    </source>
</evidence>
<dbReference type="SUPFAM" id="SSF47384">
    <property type="entry name" value="Homodimeric domain of signal transducing histidine kinase"/>
    <property type="match status" value="1"/>
</dbReference>
<dbReference type="PRINTS" id="PR00344">
    <property type="entry name" value="BCTRLSENSOR"/>
</dbReference>
<keyword evidence="6 16" id="KW-0808">Transferase</keyword>
<keyword evidence="12" id="KW-0902">Two-component regulatory system</keyword>
<dbReference type="SUPFAM" id="SSF103190">
    <property type="entry name" value="Sensory domain-like"/>
    <property type="match status" value="1"/>
</dbReference>
<dbReference type="InterPro" id="IPR004358">
    <property type="entry name" value="Sig_transdc_His_kin-like_C"/>
</dbReference>
<dbReference type="Gene3D" id="3.30.450.20">
    <property type="entry name" value="PAS domain"/>
    <property type="match status" value="2"/>
</dbReference>
<dbReference type="InterPro" id="IPR005467">
    <property type="entry name" value="His_kinase_dom"/>
</dbReference>
<protein>
    <recommendedName>
        <fullName evidence="3">histidine kinase</fullName>
        <ecNumber evidence="3">2.7.13.3</ecNumber>
    </recommendedName>
</protein>
<keyword evidence="10" id="KW-0067">ATP-binding</keyword>
<accession>A0A1X6Z4I2</accession>
<dbReference type="PIRSF" id="PIRSF036431">
    <property type="entry name" value="STHK_DctB"/>
    <property type="match status" value="1"/>
</dbReference>
<keyword evidence="9" id="KW-0418">Kinase</keyword>
<name>A0A1X6Z4I2_9RHOB</name>
<dbReference type="Gene3D" id="6.10.250.3020">
    <property type="match status" value="1"/>
</dbReference>
<evidence type="ECO:0000256" key="11">
    <source>
        <dbReference type="ARBA" id="ARBA00022989"/>
    </source>
</evidence>
<comment type="subcellular location">
    <subcellularLocation>
        <location evidence="2">Cell membrane</location>
        <topology evidence="2">Multi-pass membrane protein</topology>
    </subcellularLocation>
</comment>
<keyword evidence="5" id="KW-0597">Phosphoprotein</keyword>
<evidence type="ECO:0000256" key="3">
    <source>
        <dbReference type="ARBA" id="ARBA00012438"/>
    </source>
</evidence>
<gene>
    <name evidence="16" type="primary">dctB_1</name>
    <name evidence="16" type="ORF">PSM7751_01834</name>
</gene>
<evidence type="ECO:0000259" key="15">
    <source>
        <dbReference type="PROSITE" id="PS50109"/>
    </source>
</evidence>
<dbReference type="PANTHER" id="PTHR43065">
    <property type="entry name" value="SENSOR HISTIDINE KINASE"/>
    <property type="match status" value="1"/>
</dbReference>
<evidence type="ECO:0000256" key="10">
    <source>
        <dbReference type="ARBA" id="ARBA00022840"/>
    </source>
</evidence>
<dbReference type="CDD" id="cd12914">
    <property type="entry name" value="PDC1_DGC_like"/>
    <property type="match status" value="1"/>
</dbReference>
<dbReference type="Gene3D" id="1.10.287.130">
    <property type="match status" value="1"/>
</dbReference>
<dbReference type="RefSeq" id="WP_085887690.1">
    <property type="nucleotide sequence ID" value="NZ_PGTC01000010.1"/>
</dbReference>
<keyword evidence="17" id="KW-1185">Reference proteome</keyword>
<dbReference type="EMBL" id="FWFN01000003">
    <property type="protein sequence ID" value="SLN40117.1"/>
    <property type="molecule type" value="Genomic_DNA"/>
</dbReference>
<evidence type="ECO:0000256" key="7">
    <source>
        <dbReference type="ARBA" id="ARBA00022692"/>
    </source>
</evidence>
<dbReference type="FunFam" id="3.30.450.20:FF:000127">
    <property type="entry name" value="C4-dicarboxylate transport sensor protein"/>
    <property type="match status" value="1"/>
</dbReference>
<evidence type="ECO:0000256" key="4">
    <source>
        <dbReference type="ARBA" id="ARBA00022475"/>
    </source>
</evidence>